<dbReference type="EMBL" id="BAABJX010000010">
    <property type="protein sequence ID" value="GAA4823904.1"/>
    <property type="molecule type" value="Genomic_DNA"/>
</dbReference>
<evidence type="ECO:0000313" key="3">
    <source>
        <dbReference type="Proteomes" id="UP001500298"/>
    </source>
</evidence>
<feature type="transmembrane region" description="Helical" evidence="1">
    <location>
        <begin position="7"/>
        <end position="26"/>
    </location>
</feature>
<name>A0ABP9D3F3_9BACT</name>
<proteinExistence type="predicted"/>
<comment type="caution">
    <text evidence="2">The sequence shown here is derived from an EMBL/GenBank/DDBJ whole genome shotgun (WGS) entry which is preliminary data.</text>
</comment>
<sequence length="529" mass="60294">MKRFLKISGYSILGIIGLLLIIELTIRYSGRGLIKDLIKELTIKATDGRVEIEYDHLDFSLFSDDLTFYNLAIGSKKTTTSSPNTFYLTTRKVTVDNLSYLGLILQKGNVLESIKMEGARLNMYLIKEHQRSKEEPEENWRESMPEIGIEDINLDNIFISFTILDLENTEDTTEIHCNLNLKVKGVRKGEISPIDADNVHLQAYNVYVKNINKFYSGHMDSLIIKSSKSVVRAHGFELLPNFPKSTFANFRGNSRPRLELYFHTLRMDSCSVLDAFDQKLNAQKLTIDSIYADLYKNDRYPDPTEYNALMQQELREAPLSINIDTAVLEKGRVAYYLLGEKRAKEGVIFVDDLAATVANISNDSSKQPTIEMTLTGKLMKLSPVTLRYQIPVFSDNNIFYSQGHMQNFHAKNFTPFTEPLMGIGFKSGYISDLKYQLTGNENVANGSLRMSYQNLVIDAVTRHGQDNLYTEAKEKIINLILKKRRHEGEKRMIACQRDKTKGLLHFTTIAVLSGVKSKVTKGERLKKKK</sequence>
<evidence type="ECO:0000256" key="1">
    <source>
        <dbReference type="SAM" id="Phobius"/>
    </source>
</evidence>
<keyword evidence="1" id="KW-1133">Transmembrane helix</keyword>
<accession>A0ABP9D3F3</accession>
<gene>
    <name evidence="2" type="ORF">GCM10023331_05470</name>
</gene>
<keyword evidence="3" id="KW-1185">Reference proteome</keyword>
<evidence type="ECO:0000313" key="2">
    <source>
        <dbReference type="EMBL" id="GAA4823904.1"/>
    </source>
</evidence>
<dbReference type="RefSeq" id="WP_345368998.1">
    <property type="nucleotide sequence ID" value="NZ_BAABJX010000010.1"/>
</dbReference>
<evidence type="ECO:0008006" key="4">
    <source>
        <dbReference type="Google" id="ProtNLM"/>
    </source>
</evidence>
<organism evidence="2 3">
    <name type="scientific">Algivirga pacifica</name>
    <dbReference type="NCBI Taxonomy" id="1162670"/>
    <lineage>
        <taxon>Bacteria</taxon>
        <taxon>Pseudomonadati</taxon>
        <taxon>Bacteroidota</taxon>
        <taxon>Cytophagia</taxon>
        <taxon>Cytophagales</taxon>
        <taxon>Flammeovirgaceae</taxon>
        <taxon>Algivirga</taxon>
    </lineage>
</organism>
<keyword evidence="1" id="KW-0812">Transmembrane</keyword>
<keyword evidence="1" id="KW-0472">Membrane</keyword>
<protein>
    <recommendedName>
        <fullName evidence="4">DUF748 domain-containing protein</fullName>
    </recommendedName>
</protein>
<dbReference type="Proteomes" id="UP001500298">
    <property type="component" value="Unassembled WGS sequence"/>
</dbReference>
<reference evidence="3" key="1">
    <citation type="journal article" date="2019" name="Int. J. Syst. Evol. Microbiol.">
        <title>The Global Catalogue of Microorganisms (GCM) 10K type strain sequencing project: providing services to taxonomists for standard genome sequencing and annotation.</title>
        <authorList>
            <consortium name="The Broad Institute Genomics Platform"/>
            <consortium name="The Broad Institute Genome Sequencing Center for Infectious Disease"/>
            <person name="Wu L."/>
            <person name="Ma J."/>
        </authorList>
    </citation>
    <scope>NUCLEOTIDE SEQUENCE [LARGE SCALE GENOMIC DNA]</scope>
    <source>
        <strain evidence="3">JCM 18326</strain>
    </source>
</reference>